<dbReference type="GO" id="GO:0003735">
    <property type="term" value="F:structural constituent of ribosome"/>
    <property type="evidence" value="ECO:0007669"/>
    <property type="project" value="InterPro"/>
</dbReference>
<comment type="similarity">
    <text evidence="1">Belongs to the eukaryotic ribosomal protein eL24 family.</text>
</comment>
<reference evidence="8" key="2">
    <citation type="journal article" date="2010" name="BMC Genomics">
        <title>Salmo salar and Esox lucius full-length cDNA sequences reveal changes in evolutionary pressures on a post-tetraploidization genome.</title>
        <authorList>
            <person name="Leong J.S."/>
            <person name="Jantzen S.G."/>
            <person name="von Schalburg K.R."/>
            <person name="Cooper G.A."/>
            <person name="Messmer A.M."/>
            <person name="Liao N.Y."/>
            <person name="Munro S."/>
            <person name="Moore R."/>
            <person name="Holt R.A."/>
            <person name="Jones S.J."/>
            <person name="Davidson W.S."/>
            <person name="Koop B.F."/>
        </authorList>
    </citation>
    <scope>NUCLEOTIDE SEQUENCE</scope>
    <source>
        <tissue evidence="8">Thymus</tissue>
    </source>
</reference>
<dbReference type="PANTHER" id="PTHR10792:SF1">
    <property type="entry name" value="RIBOSOMAL PROTEIN L24"/>
    <property type="match status" value="1"/>
</dbReference>
<evidence type="ECO:0000256" key="3">
    <source>
        <dbReference type="ARBA" id="ARBA00023274"/>
    </source>
</evidence>
<feature type="domain" description="Large ribosomal subunit protein eL24-related N-terminal" evidence="7">
    <location>
        <begin position="1"/>
        <end position="65"/>
    </location>
</feature>
<dbReference type="SUPFAM" id="SSF57716">
    <property type="entry name" value="Glucocorticoid receptor-like (DNA-binding domain)"/>
    <property type="match status" value="1"/>
</dbReference>
<feature type="compositionally biased region" description="Basic and acidic residues" evidence="6">
    <location>
        <begin position="100"/>
        <end position="109"/>
    </location>
</feature>
<dbReference type="GO" id="GO:0022625">
    <property type="term" value="C:cytosolic large ribosomal subunit"/>
    <property type="evidence" value="ECO:0007669"/>
    <property type="project" value="TreeGrafter"/>
</dbReference>
<name>B5X5Z1_SALSA</name>
<feature type="region of interest" description="Disordered" evidence="6">
    <location>
        <begin position="93"/>
        <end position="158"/>
    </location>
</feature>
<evidence type="ECO:0000256" key="6">
    <source>
        <dbReference type="SAM" id="MobiDB-lite"/>
    </source>
</evidence>
<dbReference type="InterPro" id="IPR038630">
    <property type="entry name" value="L24e/L24_sf"/>
</dbReference>
<dbReference type="InterPro" id="IPR056366">
    <property type="entry name" value="Ribosomal_eL24"/>
</dbReference>
<keyword evidence="3" id="KW-0687">Ribonucleoprotein</keyword>
<evidence type="ECO:0000313" key="8">
    <source>
        <dbReference type="EMBL" id="ACI66261.1"/>
    </source>
</evidence>
<dbReference type="AlphaFoldDB" id="B5X5Z1"/>
<dbReference type="InterPro" id="IPR000988">
    <property type="entry name" value="Ribosomal_eL24-rel_N"/>
</dbReference>
<dbReference type="GO" id="GO:0003729">
    <property type="term" value="F:mRNA binding"/>
    <property type="evidence" value="ECO:0007669"/>
    <property type="project" value="TreeGrafter"/>
</dbReference>
<dbReference type="EMBL" id="BT046460">
    <property type="protein sequence ID" value="ACI66261.1"/>
    <property type="molecule type" value="mRNA"/>
</dbReference>
<accession>B5X5Z1</accession>
<proteinExistence type="evidence at transcript level"/>
<evidence type="ECO:0000256" key="4">
    <source>
        <dbReference type="ARBA" id="ARBA00040612"/>
    </source>
</evidence>
<reference evidence="8" key="1">
    <citation type="submission" date="2008-10" db="EMBL/GenBank/DDBJ databases">
        <authorList>
            <consortium name="cGRASP (B.F. Koop &amp; W.S. Davidson)"/>
            <person name="Leong J."/>
            <person name="von Schalburg K."/>
            <person name="Cooper G."/>
            <person name="Moore R."/>
            <person name="Holt R."/>
            <person name="Davidson W.S."/>
            <person name="Koop B.F."/>
        </authorList>
    </citation>
    <scope>NUCLEOTIDE SEQUENCE</scope>
    <source>
        <tissue evidence="8">Thymus</tissue>
    </source>
</reference>
<keyword evidence="2 8" id="KW-0689">Ribosomal protein</keyword>
<protein>
    <recommendedName>
        <fullName evidence="4">Large ribosomal subunit protein eL24</fullName>
    </recommendedName>
    <alternativeName>
        <fullName evidence="5">60S ribosomal protein L24</fullName>
    </alternativeName>
</protein>
<feature type="compositionally biased region" description="Basic and acidic residues" evidence="6">
    <location>
        <begin position="119"/>
        <end position="130"/>
    </location>
</feature>
<dbReference type="Pfam" id="PF01246">
    <property type="entry name" value="Ribosomal_L24e"/>
    <property type="match status" value="1"/>
</dbReference>
<gene>
    <name evidence="8" type="primary">RL24</name>
</gene>
<evidence type="ECO:0000259" key="7">
    <source>
        <dbReference type="Pfam" id="PF01246"/>
    </source>
</evidence>
<organism evidence="8">
    <name type="scientific">Salmo salar</name>
    <name type="common">Atlantic salmon</name>
    <dbReference type="NCBI Taxonomy" id="8030"/>
    <lineage>
        <taxon>Eukaryota</taxon>
        <taxon>Metazoa</taxon>
        <taxon>Chordata</taxon>
        <taxon>Craniata</taxon>
        <taxon>Vertebrata</taxon>
        <taxon>Euteleostomi</taxon>
        <taxon>Actinopterygii</taxon>
        <taxon>Neopterygii</taxon>
        <taxon>Teleostei</taxon>
        <taxon>Protacanthopterygii</taxon>
        <taxon>Salmoniformes</taxon>
        <taxon>Salmonidae</taxon>
        <taxon>Salmoninae</taxon>
        <taxon>Salmo</taxon>
    </lineage>
</organism>
<dbReference type="GO" id="GO:0002181">
    <property type="term" value="P:cytoplasmic translation"/>
    <property type="evidence" value="ECO:0007669"/>
    <property type="project" value="TreeGrafter"/>
</dbReference>
<dbReference type="Gene3D" id="6.10.250.1270">
    <property type="match status" value="1"/>
</dbReference>
<sequence length="158" mass="18052">MRFGLCNVTGYKIFPGRGRTYVKADGKGYHLLNKRAEHLFWLKTNPRSVRWTVLCRRMLKKGVNEEVRRKKTKKTVRVQRAVEGNTLESILSRKNQSAAFRKEQRDQATKKSNALRTATKNENKAKRESVRATIAKNIPSKNTKGASNKPLGGKGVRR</sequence>
<evidence type="ECO:0000256" key="2">
    <source>
        <dbReference type="ARBA" id="ARBA00022980"/>
    </source>
</evidence>
<evidence type="ECO:0000256" key="5">
    <source>
        <dbReference type="ARBA" id="ARBA00041213"/>
    </source>
</evidence>
<reference evidence="8" key="3">
    <citation type="submission" date="2010-08" db="EMBL/GenBank/DDBJ databases">
        <authorList>
            <consortium name="cGRASP (B.F. Koop &amp; W.S. Davidson)"/>
        </authorList>
    </citation>
    <scope>NUCLEOTIDE SEQUENCE</scope>
    <source>
        <tissue evidence="8">Thymus</tissue>
    </source>
</reference>
<dbReference type="Gene3D" id="2.30.170.20">
    <property type="entry name" value="Ribosomal protein L24e"/>
    <property type="match status" value="1"/>
</dbReference>
<dbReference type="PANTHER" id="PTHR10792">
    <property type="entry name" value="60S RIBOSOMAL PROTEIN L24"/>
    <property type="match status" value="1"/>
</dbReference>
<evidence type="ECO:0000256" key="1">
    <source>
        <dbReference type="ARBA" id="ARBA00005647"/>
    </source>
</evidence>